<feature type="domain" description="C2H2-type" evidence="8">
    <location>
        <begin position="332"/>
        <end position="352"/>
    </location>
</feature>
<organism evidence="9 10">
    <name type="scientific">Chilo suppressalis</name>
    <name type="common">Asiatic rice borer moth</name>
    <dbReference type="NCBI Taxonomy" id="168631"/>
    <lineage>
        <taxon>Eukaryota</taxon>
        <taxon>Metazoa</taxon>
        <taxon>Ecdysozoa</taxon>
        <taxon>Arthropoda</taxon>
        <taxon>Hexapoda</taxon>
        <taxon>Insecta</taxon>
        <taxon>Pterygota</taxon>
        <taxon>Neoptera</taxon>
        <taxon>Endopterygota</taxon>
        <taxon>Lepidoptera</taxon>
        <taxon>Glossata</taxon>
        <taxon>Ditrysia</taxon>
        <taxon>Pyraloidea</taxon>
        <taxon>Crambidae</taxon>
        <taxon>Crambinae</taxon>
        <taxon>Chilo</taxon>
    </lineage>
</organism>
<evidence type="ECO:0000313" key="9">
    <source>
        <dbReference type="EMBL" id="CAH0403084.1"/>
    </source>
</evidence>
<feature type="domain" description="C2H2-type" evidence="8">
    <location>
        <begin position="601"/>
        <end position="621"/>
    </location>
</feature>
<feature type="domain" description="C2H2-type" evidence="8">
    <location>
        <begin position="302"/>
        <end position="323"/>
    </location>
</feature>
<dbReference type="Pfam" id="PF00096">
    <property type="entry name" value="zf-C2H2"/>
    <property type="match status" value="4"/>
</dbReference>
<dbReference type="InterPro" id="IPR036236">
    <property type="entry name" value="Znf_C2H2_sf"/>
</dbReference>
<dbReference type="Pfam" id="PF07776">
    <property type="entry name" value="zf-AD"/>
    <property type="match status" value="1"/>
</dbReference>
<feature type="domain" description="C2H2-type" evidence="8">
    <location>
        <begin position="629"/>
        <end position="650"/>
    </location>
</feature>
<dbReference type="Proteomes" id="UP001153292">
    <property type="component" value="Chromosome 22"/>
</dbReference>
<keyword evidence="3" id="KW-0677">Repeat</keyword>
<name>A0ABN8B244_CHISP</name>
<keyword evidence="10" id="KW-1185">Reference proteome</keyword>
<dbReference type="InterPro" id="IPR012934">
    <property type="entry name" value="Znf_AD"/>
</dbReference>
<keyword evidence="5" id="KW-0862">Zinc</keyword>
<keyword evidence="2" id="KW-0479">Metal-binding</keyword>
<protein>
    <recommendedName>
        <fullName evidence="8">C2H2-type domain-containing protein</fullName>
    </recommendedName>
</protein>
<dbReference type="SMART" id="SM00355">
    <property type="entry name" value="ZnF_C2H2"/>
    <property type="match status" value="10"/>
</dbReference>
<evidence type="ECO:0000256" key="7">
    <source>
        <dbReference type="SAM" id="MobiDB-lite"/>
    </source>
</evidence>
<feature type="domain" description="C2H2-type" evidence="8">
    <location>
        <begin position="411"/>
        <end position="432"/>
    </location>
</feature>
<dbReference type="SMART" id="SM00868">
    <property type="entry name" value="zf-AD"/>
    <property type="match status" value="1"/>
</dbReference>
<feature type="region of interest" description="Disordered" evidence="7">
    <location>
        <begin position="180"/>
        <end position="234"/>
    </location>
</feature>
<reference evidence="9" key="1">
    <citation type="submission" date="2021-12" db="EMBL/GenBank/DDBJ databases">
        <authorList>
            <person name="King R."/>
        </authorList>
    </citation>
    <scope>NUCLEOTIDE SEQUENCE</scope>
</reference>
<keyword evidence="4" id="KW-0863">Zinc-finger</keyword>
<dbReference type="InterPro" id="IPR013087">
    <property type="entry name" value="Znf_C2H2_type"/>
</dbReference>
<dbReference type="PROSITE" id="PS00028">
    <property type="entry name" value="ZINC_FINGER_C2H2_1"/>
    <property type="match status" value="7"/>
</dbReference>
<evidence type="ECO:0000256" key="2">
    <source>
        <dbReference type="ARBA" id="ARBA00022723"/>
    </source>
</evidence>
<evidence type="ECO:0000256" key="4">
    <source>
        <dbReference type="ARBA" id="ARBA00022771"/>
    </source>
</evidence>
<dbReference type="PANTHER" id="PTHR24376:SF216">
    <property type="entry name" value="ZINC FINGER PROTEIN 420-LIKE"/>
    <property type="match status" value="1"/>
</dbReference>
<feature type="domain" description="C2H2-type" evidence="8">
    <location>
        <begin position="385"/>
        <end position="405"/>
    </location>
</feature>
<keyword evidence="6" id="KW-0539">Nucleus</keyword>
<evidence type="ECO:0000256" key="3">
    <source>
        <dbReference type="ARBA" id="ARBA00022737"/>
    </source>
</evidence>
<sequence length="695" mass="81190">MFDLQVCRICLRGESKYFKIDKYFLMKYYEEIMTVPVEKAEGLPQYFCYECAATLHKFHRFREKCYYSHNALTDMLWKGKITQSAISSFREKQSQKLKYGTLDILKRNKRVNTYILKHDYVEDEYSNETQENNVENDYSDHSFTDCESIGEKVEKIEETKPEPDLVLAVDNDVIFPSACNIETIDTDPPKEEETSKQKTKQSKANKQPKQSKARQTRRRKAAKKKNEEIDSDDEVLANKKKSNIALERKNVEFTKAKGGKPKVLKFLESGFWKKSFLTDDEAMVEFQAKAQDRKYLRAAYKCTDCFRGFSQKSMLDRHIPLKHGEALGPLICRFCKCRFKTAYFLNKHMRLHYNKFECLRCNLVCNIDKSALFHEEYHNGVIRKCPHCDKEFKHMSTFYTHLRTHRSKHMCPRCGESFVSELGLYLHQKVKHITDSGTVEVDGSTYCDVCKIKFETTEAYDRHLLHSAMHTEDKLLEDETAMNEIMKDDADLDIKDCEESQNTEELYTRKTRVEKTLSAVRKRNLNKAPVKVAKKPTTCQHCGKHFESQSACMKHHHAEHPRKPFYSPKDRVICEICGTSLAPSSVPAHLNQHTRRKMYTCDTCGRSFTTNNMLRNHIVTHTGERNHACNICGKRFAQSGSLSLHHRTVHLKQPYPKRNRRKRLEVPNTEAGPFGGKEEYRVWKHYFDNSAYTNS</sequence>
<dbReference type="Gene3D" id="3.40.1800.20">
    <property type="match status" value="1"/>
</dbReference>
<dbReference type="Gene3D" id="3.30.160.60">
    <property type="entry name" value="Classic Zinc Finger"/>
    <property type="match status" value="4"/>
</dbReference>
<evidence type="ECO:0000256" key="1">
    <source>
        <dbReference type="ARBA" id="ARBA00004123"/>
    </source>
</evidence>
<gene>
    <name evidence="9" type="ORF">CHILSU_LOCUS6342</name>
</gene>
<feature type="domain" description="C2H2-type" evidence="8">
    <location>
        <begin position="539"/>
        <end position="560"/>
    </location>
</feature>
<proteinExistence type="predicted"/>
<feature type="compositionally biased region" description="Basic and acidic residues" evidence="7">
    <location>
        <begin position="187"/>
        <end position="196"/>
    </location>
</feature>
<comment type="subcellular location">
    <subcellularLocation>
        <location evidence="1">Nucleus</location>
    </subcellularLocation>
</comment>
<dbReference type="PANTHER" id="PTHR24376">
    <property type="entry name" value="ZINC FINGER PROTEIN"/>
    <property type="match status" value="1"/>
</dbReference>
<accession>A0ABN8B244</accession>
<evidence type="ECO:0000259" key="8">
    <source>
        <dbReference type="PROSITE" id="PS00028"/>
    </source>
</evidence>
<dbReference type="EMBL" id="OU963915">
    <property type="protein sequence ID" value="CAH0403084.1"/>
    <property type="molecule type" value="Genomic_DNA"/>
</dbReference>
<evidence type="ECO:0000256" key="5">
    <source>
        <dbReference type="ARBA" id="ARBA00022833"/>
    </source>
</evidence>
<feature type="compositionally biased region" description="Basic residues" evidence="7">
    <location>
        <begin position="209"/>
        <end position="223"/>
    </location>
</feature>
<dbReference type="SUPFAM" id="SSF57716">
    <property type="entry name" value="Glucocorticoid receptor-like (DNA-binding domain)"/>
    <property type="match status" value="1"/>
</dbReference>
<evidence type="ECO:0000256" key="6">
    <source>
        <dbReference type="ARBA" id="ARBA00023242"/>
    </source>
</evidence>
<evidence type="ECO:0000313" key="10">
    <source>
        <dbReference type="Proteomes" id="UP001153292"/>
    </source>
</evidence>
<dbReference type="SUPFAM" id="SSF57667">
    <property type="entry name" value="beta-beta-alpha zinc fingers"/>
    <property type="match status" value="3"/>
</dbReference>